<dbReference type="InterPro" id="IPR011991">
    <property type="entry name" value="ArsR-like_HTH"/>
</dbReference>
<dbReference type="PANTHER" id="PTHR33204:SF18">
    <property type="entry name" value="TRANSCRIPTIONAL REGULATORY PROTEIN"/>
    <property type="match status" value="1"/>
</dbReference>
<keyword evidence="2" id="KW-0238">DNA-binding</keyword>
<protein>
    <submittedName>
        <fullName evidence="5">Transcriptional regulator</fullName>
    </submittedName>
</protein>
<dbReference type="Gene3D" id="1.10.10.10">
    <property type="entry name" value="Winged helix-like DNA-binding domain superfamily/Winged helix DNA-binding domain"/>
    <property type="match status" value="1"/>
</dbReference>
<feature type="domain" description="HTH hxlR-type" evidence="4">
    <location>
        <begin position="13"/>
        <end position="110"/>
    </location>
</feature>
<accession>A0A7C1JZ48</accession>
<reference evidence="5" key="1">
    <citation type="journal article" date="2020" name="mSystems">
        <title>Genome- and Community-Level Interaction Insights into Carbon Utilization and Element Cycling Functions of Hydrothermarchaeota in Hydrothermal Sediment.</title>
        <authorList>
            <person name="Zhou Z."/>
            <person name="Liu Y."/>
            <person name="Xu W."/>
            <person name="Pan J."/>
            <person name="Luo Z.H."/>
            <person name="Li M."/>
        </authorList>
    </citation>
    <scope>NUCLEOTIDE SEQUENCE [LARGE SCALE GENOMIC DNA]</scope>
    <source>
        <strain evidence="5">SpSt-289</strain>
    </source>
</reference>
<dbReference type="InterPro" id="IPR002577">
    <property type="entry name" value="HTH_HxlR"/>
</dbReference>
<evidence type="ECO:0000256" key="3">
    <source>
        <dbReference type="ARBA" id="ARBA00023163"/>
    </source>
</evidence>
<dbReference type="EMBL" id="DSMG01000151">
    <property type="protein sequence ID" value="HDX32710.1"/>
    <property type="molecule type" value="Genomic_DNA"/>
</dbReference>
<keyword evidence="3" id="KW-0804">Transcription</keyword>
<dbReference type="CDD" id="cd00090">
    <property type="entry name" value="HTH_ARSR"/>
    <property type="match status" value="1"/>
</dbReference>
<evidence type="ECO:0000256" key="1">
    <source>
        <dbReference type="ARBA" id="ARBA00023015"/>
    </source>
</evidence>
<comment type="caution">
    <text evidence="5">The sequence shown here is derived from an EMBL/GenBank/DDBJ whole genome shotgun (WGS) entry which is preliminary data.</text>
</comment>
<evidence type="ECO:0000256" key="2">
    <source>
        <dbReference type="ARBA" id="ARBA00023125"/>
    </source>
</evidence>
<dbReference type="GO" id="GO:0003677">
    <property type="term" value="F:DNA binding"/>
    <property type="evidence" value="ECO:0007669"/>
    <property type="project" value="UniProtKB-KW"/>
</dbReference>
<name>A0A7C1JZ48_9CHLR</name>
<dbReference type="AlphaFoldDB" id="A0A7C1JZ48"/>
<dbReference type="Pfam" id="PF01638">
    <property type="entry name" value="HxlR"/>
    <property type="match status" value="1"/>
</dbReference>
<keyword evidence="1" id="KW-0805">Transcription regulation</keyword>
<gene>
    <name evidence="5" type="ORF">ENQ20_14660</name>
</gene>
<proteinExistence type="predicted"/>
<sequence>MFSIKTQNPASVCPVEAMSRLLGSRWTMLIIHHLREPRRYCELQALVGDVNPATFTQRLRLLEQQGLIVRREDPENSRHVEYALTVQGTELLPILDELAAWARKWLLQGA</sequence>
<dbReference type="PROSITE" id="PS51118">
    <property type="entry name" value="HTH_HXLR"/>
    <property type="match status" value="1"/>
</dbReference>
<evidence type="ECO:0000259" key="4">
    <source>
        <dbReference type="PROSITE" id="PS51118"/>
    </source>
</evidence>
<dbReference type="InterPro" id="IPR036388">
    <property type="entry name" value="WH-like_DNA-bd_sf"/>
</dbReference>
<dbReference type="PANTHER" id="PTHR33204">
    <property type="entry name" value="TRANSCRIPTIONAL REGULATOR, MARR FAMILY"/>
    <property type="match status" value="1"/>
</dbReference>
<evidence type="ECO:0000313" key="5">
    <source>
        <dbReference type="EMBL" id="HDX32710.1"/>
    </source>
</evidence>
<dbReference type="SUPFAM" id="SSF46785">
    <property type="entry name" value="Winged helix' DNA-binding domain"/>
    <property type="match status" value="1"/>
</dbReference>
<dbReference type="InterPro" id="IPR036390">
    <property type="entry name" value="WH_DNA-bd_sf"/>
</dbReference>
<organism evidence="5">
    <name type="scientific">Caldilinea aerophila</name>
    <dbReference type="NCBI Taxonomy" id="133453"/>
    <lineage>
        <taxon>Bacteria</taxon>
        <taxon>Bacillati</taxon>
        <taxon>Chloroflexota</taxon>
        <taxon>Caldilineae</taxon>
        <taxon>Caldilineales</taxon>
        <taxon>Caldilineaceae</taxon>
        <taxon>Caldilinea</taxon>
    </lineage>
</organism>